<evidence type="ECO:0000313" key="2">
    <source>
        <dbReference type="Proteomes" id="UP000256661"/>
    </source>
</evidence>
<dbReference type="RefSeq" id="WP_116022526.1">
    <property type="nucleotide sequence ID" value="NZ_QTTT01000001.1"/>
</dbReference>
<dbReference type="EMBL" id="QTTT01000001">
    <property type="protein sequence ID" value="REE96958.1"/>
    <property type="molecule type" value="Genomic_DNA"/>
</dbReference>
<dbReference type="AlphaFoldDB" id="A0A3D9SM86"/>
<name>A0A3D9SM86_9ACTN</name>
<sequence>MSFDRRLNNAASVDQPVLTNDRRTFLRMLDETIRSKPGLACGIVTRAGLPVLHVINSEMPRHAVEIGADFTADDWWFTWAVSGNAIGPVDDPESVTDMVARALKVYGEARP</sequence>
<evidence type="ECO:0000313" key="1">
    <source>
        <dbReference type="EMBL" id="REE96958.1"/>
    </source>
</evidence>
<organism evidence="1 2">
    <name type="scientific">Thermomonospora umbrina</name>
    <dbReference type="NCBI Taxonomy" id="111806"/>
    <lineage>
        <taxon>Bacteria</taxon>
        <taxon>Bacillati</taxon>
        <taxon>Actinomycetota</taxon>
        <taxon>Actinomycetes</taxon>
        <taxon>Streptosporangiales</taxon>
        <taxon>Thermomonosporaceae</taxon>
        <taxon>Thermomonospora</taxon>
    </lineage>
</organism>
<comment type="caution">
    <text evidence="1">The sequence shown here is derived from an EMBL/GenBank/DDBJ whole genome shotgun (WGS) entry which is preliminary data.</text>
</comment>
<gene>
    <name evidence="1" type="ORF">DFJ69_2411</name>
</gene>
<proteinExistence type="predicted"/>
<reference evidence="1 2" key="1">
    <citation type="submission" date="2018-08" db="EMBL/GenBank/DDBJ databases">
        <title>Sequencing the genomes of 1000 actinobacteria strains.</title>
        <authorList>
            <person name="Klenk H.-P."/>
        </authorList>
    </citation>
    <scope>NUCLEOTIDE SEQUENCE [LARGE SCALE GENOMIC DNA]</scope>
    <source>
        <strain evidence="1 2">DSM 43927</strain>
    </source>
</reference>
<protein>
    <submittedName>
        <fullName evidence="1">Uncharacterized protein</fullName>
    </submittedName>
</protein>
<keyword evidence="2" id="KW-1185">Reference proteome</keyword>
<dbReference type="OrthoDB" id="3480344at2"/>
<dbReference type="Proteomes" id="UP000256661">
    <property type="component" value="Unassembled WGS sequence"/>
</dbReference>
<accession>A0A3D9SM86</accession>